<dbReference type="AlphaFoldDB" id="F8E681"/>
<dbReference type="Proteomes" id="UP000006621">
    <property type="component" value="Chromosome"/>
</dbReference>
<evidence type="ECO:0000313" key="2">
    <source>
        <dbReference type="EMBL" id="AEI15848.1"/>
    </source>
</evidence>
<protein>
    <submittedName>
        <fullName evidence="2">Uncharacterized protein</fullName>
    </submittedName>
</protein>
<keyword evidence="3" id="KW-1185">Reference proteome</keyword>
<reference evidence="2 3" key="1">
    <citation type="journal article" date="2011" name="Stand. Genomic Sci.">
        <title>Genome sequence of the moderately thermophilic halophile Flexistipes sinusarabici strain (MAS10).</title>
        <authorList>
            <person name="Lapidus A."/>
            <person name="Chertkov O."/>
            <person name="Nolan M."/>
            <person name="Lucas S."/>
            <person name="Hammon N."/>
            <person name="Deshpande S."/>
            <person name="Cheng J.F."/>
            <person name="Tapia R."/>
            <person name="Han C."/>
            <person name="Goodwin L."/>
            <person name="Pitluck S."/>
            <person name="Liolios K."/>
            <person name="Pagani I."/>
            <person name="Ivanova N."/>
            <person name="Huntemann M."/>
            <person name="Mavromatis K."/>
            <person name="Mikhailova N."/>
            <person name="Pati A."/>
            <person name="Chen A."/>
            <person name="Palaniappan K."/>
            <person name="Land M."/>
            <person name="Hauser L."/>
            <person name="Brambilla E.M."/>
            <person name="Rohde M."/>
            <person name="Abt B."/>
            <person name="Spring S."/>
            <person name="Goker M."/>
            <person name="Bristow J."/>
            <person name="Eisen J.A."/>
            <person name="Markowitz V."/>
            <person name="Hugenholtz P."/>
            <person name="Kyrpides N.C."/>
            <person name="Klenk H.P."/>
            <person name="Woyke T."/>
        </authorList>
    </citation>
    <scope>NUCLEOTIDE SEQUENCE [LARGE SCALE GENOMIC DNA]</scope>
    <source>
        <strain evidence="3">DSM 4947 / MAS 10</strain>
    </source>
</reference>
<evidence type="ECO:0000313" key="3">
    <source>
        <dbReference type="Proteomes" id="UP000006621"/>
    </source>
</evidence>
<reference evidence="3" key="2">
    <citation type="submission" date="2011-06" db="EMBL/GenBank/DDBJ databases">
        <title>The complete genome of Flexistipes sinusarabici DSM 4947.</title>
        <authorList>
            <person name="Lucas S."/>
            <person name="Han J."/>
            <person name="Lapidus A."/>
            <person name="Bruce D."/>
            <person name="Goodwin L."/>
            <person name="Pitluck S."/>
            <person name="Peters L."/>
            <person name="Kyrpides N."/>
            <person name="Mavromatis K."/>
            <person name="Ivanova N."/>
            <person name="Mikhailova N."/>
            <person name="Chertkov O."/>
            <person name="Detter J.C."/>
            <person name="Tapia R."/>
            <person name="Han C."/>
            <person name="Land M."/>
            <person name="Hauser L."/>
            <person name="Markowitz V."/>
            <person name="Cheng J.-F."/>
            <person name="Hugenholtz P."/>
            <person name="Woyke T."/>
            <person name="Wu D."/>
            <person name="Spring S."/>
            <person name="Schroeder M."/>
            <person name="Brambilla E."/>
            <person name="Klenk H.-P."/>
            <person name="Eisen J.A."/>
        </authorList>
    </citation>
    <scope>NUCLEOTIDE SEQUENCE [LARGE SCALE GENOMIC DNA]</scope>
    <source>
        <strain evidence="3">DSM 4947 / MAS 10</strain>
    </source>
</reference>
<proteinExistence type="predicted"/>
<name>F8E681_FLESM</name>
<keyword evidence="1" id="KW-1133">Transmembrane helix</keyword>
<dbReference type="RefSeq" id="WP_013887292.1">
    <property type="nucleotide sequence ID" value="NC_015672.1"/>
</dbReference>
<keyword evidence="1" id="KW-0472">Membrane</keyword>
<gene>
    <name evidence="2" type="ordered locus">Flexsi_2227</name>
</gene>
<keyword evidence="1" id="KW-0812">Transmembrane</keyword>
<organism evidence="2 3">
    <name type="scientific">Flexistipes sinusarabici (strain ATCC 49648 / DSM 4947 / MAS 10)</name>
    <dbReference type="NCBI Taxonomy" id="717231"/>
    <lineage>
        <taxon>Bacteria</taxon>
        <taxon>Pseudomonadati</taxon>
        <taxon>Deferribacterota</taxon>
        <taxon>Deferribacteres</taxon>
        <taxon>Deferribacterales</taxon>
        <taxon>Flexistipitaceae</taxon>
        <taxon>Flexistipes</taxon>
    </lineage>
</organism>
<dbReference type="EMBL" id="CP002858">
    <property type="protein sequence ID" value="AEI15848.1"/>
    <property type="molecule type" value="Genomic_DNA"/>
</dbReference>
<evidence type="ECO:0000256" key="1">
    <source>
        <dbReference type="SAM" id="Phobius"/>
    </source>
</evidence>
<dbReference type="KEGG" id="fsi:Flexsi_2227"/>
<dbReference type="HOGENOM" id="CLU_3153102_0_0_0"/>
<accession>F8E681</accession>
<feature type="transmembrane region" description="Helical" evidence="1">
    <location>
        <begin position="28"/>
        <end position="47"/>
    </location>
</feature>
<dbReference type="STRING" id="717231.Flexsi_2227"/>
<sequence>MDREKHIKSGEGEELDVLSHEPVKGYKTAFGIVFSISLIYLLIIFIVS</sequence>